<feature type="compositionally biased region" description="Polar residues" evidence="1">
    <location>
        <begin position="10"/>
        <end position="22"/>
    </location>
</feature>
<reference evidence="3 4" key="1">
    <citation type="submission" date="2018-09" db="EMBL/GenBank/DDBJ databases">
        <title>A high-quality reference genome of wild soybean provides a powerful tool to mine soybean genomes.</title>
        <authorList>
            <person name="Xie M."/>
            <person name="Chung C.Y.L."/>
            <person name="Li M.-W."/>
            <person name="Wong F.-L."/>
            <person name="Chan T.-F."/>
            <person name="Lam H.-M."/>
        </authorList>
    </citation>
    <scope>NUCLEOTIDE SEQUENCE [LARGE SCALE GENOMIC DNA]</scope>
    <source>
        <strain evidence="4">cv. W05</strain>
        <tissue evidence="3">Hypocotyl of etiolated seedlings</tissue>
    </source>
</reference>
<evidence type="ECO:0000313" key="3">
    <source>
        <dbReference type="EMBL" id="RZB75138.1"/>
    </source>
</evidence>
<comment type="caution">
    <text evidence="3">The sequence shown here is derived from an EMBL/GenBank/DDBJ whole genome shotgun (WGS) entry which is preliminary data.</text>
</comment>
<proteinExistence type="predicted"/>
<keyword evidence="3" id="KW-0808">Transferase</keyword>
<name>A0A445HMY0_GLYSO</name>
<feature type="transmembrane region" description="Helical" evidence="2">
    <location>
        <begin position="40"/>
        <end position="58"/>
    </location>
</feature>
<dbReference type="EMBL" id="QZWG01000012">
    <property type="protein sequence ID" value="RZB75138.1"/>
    <property type="molecule type" value="Genomic_DNA"/>
</dbReference>
<gene>
    <name evidence="3" type="ORF">D0Y65_033850</name>
</gene>
<keyword evidence="2" id="KW-1133">Transmembrane helix</keyword>
<sequence length="109" mass="12477">MWQKNHHKQSTSARLSTLNTQNSDNMLPHSHKIQKTFNNIKIVILCGFITILVLRGTIDVNLDSSNNNVINQNLMEKTNYILTEIRSGTDSSNPNDQQFFNPNDTFTLE</sequence>
<feature type="region of interest" description="Disordered" evidence="1">
    <location>
        <begin position="1"/>
        <end position="22"/>
    </location>
</feature>
<keyword evidence="2" id="KW-0812">Transmembrane</keyword>
<accession>A0A445HMY0</accession>
<feature type="region of interest" description="Disordered" evidence="1">
    <location>
        <begin position="86"/>
        <end position="109"/>
    </location>
</feature>
<organism evidence="3 4">
    <name type="scientific">Glycine soja</name>
    <name type="common">Wild soybean</name>
    <dbReference type="NCBI Taxonomy" id="3848"/>
    <lineage>
        <taxon>Eukaryota</taxon>
        <taxon>Viridiplantae</taxon>
        <taxon>Streptophyta</taxon>
        <taxon>Embryophyta</taxon>
        <taxon>Tracheophyta</taxon>
        <taxon>Spermatophyta</taxon>
        <taxon>Magnoliopsida</taxon>
        <taxon>eudicotyledons</taxon>
        <taxon>Gunneridae</taxon>
        <taxon>Pentapetalae</taxon>
        <taxon>rosids</taxon>
        <taxon>fabids</taxon>
        <taxon>Fabales</taxon>
        <taxon>Fabaceae</taxon>
        <taxon>Papilionoideae</taxon>
        <taxon>50 kb inversion clade</taxon>
        <taxon>NPAAA clade</taxon>
        <taxon>indigoferoid/millettioid clade</taxon>
        <taxon>Phaseoleae</taxon>
        <taxon>Glycine</taxon>
        <taxon>Glycine subgen. Soja</taxon>
    </lineage>
</organism>
<dbReference type="GO" id="GO:0016740">
    <property type="term" value="F:transferase activity"/>
    <property type="evidence" value="ECO:0007669"/>
    <property type="project" value="UniProtKB-KW"/>
</dbReference>
<evidence type="ECO:0000313" key="4">
    <source>
        <dbReference type="Proteomes" id="UP000289340"/>
    </source>
</evidence>
<protein>
    <submittedName>
        <fullName evidence="3">Putative xyloglucan 6-xylosyltransferase 3</fullName>
    </submittedName>
</protein>
<dbReference type="Proteomes" id="UP000289340">
    <property type="component" value="Chromosome 12"/>
</dbReference>
<keyword evidence="4" id="KW-1185">Reference proteome</keyword>
<evidence type="ECO:0000256" key="2">
    <source>
        <dbReference type="SAM" id="Phobius"/>
    </source>
</evidence>
<keyword evidence="2" id="KW-0472">Membrane</keyword>
<evidence type="ECO:0000256" key="1">
    <source>
        <dbReference type="SAM" id="MobiDB-lite"/>
    </source>
</evidence>
<dbReference type="AlphaFoldDB" id="A0A445HMY0"/>